<evidence type="ECO:0000313" key="10">
    <source>
        <dbReference type="EMBL" id="TDV45433.1"/>
    </source>
</evidence>
<evidence type="ECO:0000256" key="4">
    <source>
        <dbReference type="ARBA" id="ARBA00022490"/>
    </source>
</evidence>
<dbReference type="NCBIfam" id="TIGR03544">
    <property type="entry name" value="DivI1A_domain"/>
    <property type="match status" value="2"/>
</dbReference>
<dbReference type="RefSeq" id="WP_243866788.1">
    <property type="nucleotide sequence ID" value="NZ_SOCP01000012.1"/>
</dbReference>
<protein>
    <recommendedName>
        <fullName evidence="3">Cell wall synthesis protein Wag31</fullName>
    </recommendedName>
    <alternativeName>
        <fullName evidence="8">Antigen 84</fullName>
    </alternativeName>
</protein>
<dbReference type="Gene3D" id="6.10.250.660">
    <property type="match status" value="2"/>
</dbReference>
<keyword evidence="11" id="KW-1185">Reference proteome</keyword>
<comment type="caution">
    <text evidence="10">The sequence shown here is derived from an EMBL/GenBank/DDBJ whole genome shotgun (WGS) entry which is preliminary data.</text>
</comment>
<dbReference type="EMBL" id="SOCP01000012">
    <property type="protein sequence ID" value="TDV45433.1"/>
    <property type="molecule type" value="Genomic_DNA"/>
</dbReference>
<keyword evidence="4" id="KW-0963">Cytoplasm</keyword>
<dbReference type="GO" id="GO:0005737">
    <property type="term" value="C:cytoplasm"/>
    <property type="evidence" value="ECO:0007669"/>
    <property type="project" value="UniProtKB-SubCell"/>
</dbReference>
<evidence type="ECO:0000256" key="8">
    <source>
        <dbReference type="ARBA" id="ARBA00031737"/>
    </source>
</evidence>
<dbReference type="InterPro" id="IPR007793">
    <property type="entry name" value="DivIVA_fam"/>
</dbReference>
<evidence type="ECO:0000256" key="3">
    <source>
        <dbReference type="ARBA" id="ARBA00018787"/>
    </source>
</evidence>
<evidence type="ECO:0000256" key="1">
    <source>
        <dbReference type="ARBA" id="ARBA00004496"/>
    </source>
</evidence>
<dbReference type="GO" id="GO:0051301">
    <property type="term" value="P:cell division"/>
    <property type="evidence" value="ECO:0007669"/>
    <property type="project" value="UniProtKB-KW"/>
</dbReference>
<comment type="similarity">
    <text evidence="2">Belongs to the DivIVA family.</text>
</comment>
<evidence type="ECO:0000256" key="7">
    <source>
        <dbReference type="ARBA" id="ARBA00023306"/>
    </source>
</evidence>
<evidence type="ECO:0000256" key="2">
    <source>
        <dbReference type="ARBA" id="ARBA00009008"/>
    </source>
</evidence>
<feature type="region of interest" description="Disordered" evidence="9">
    <location>
        <begin position="92"/>
        <end position="398"/>
    </location>
</feature>
<feature type="compositionally biased region" description="Low complexity" evidence="9">
    <location>
        <begin position="336"/>
        <end position="347"/>
    </location>
</feature>
<evidence type="ECO:0000313" key="11">
    <source>
        <dbReference type="Proteomes" id="UP000294927"/>
    </source>
</evidence>
<reference evidence="10 11" key="1">
    <citation type="submission" date="2019-03" db="EMBL/GenBank/DDBJ databases">
        <title>Genomic Encyclopedia of Archaeal and Bacterial Type Strains, Phase II (KMG-II): from individual species to whole genera.</title>
        <authorList>
            <person name="Goeker M."/>
        </authorList>
    </citation>
    <scope>NUCLEOTIDE SEQUENCE [LARGE SCALE GENOMIC DNA]</scope>
    <source>
        <strain evidence="10 11">DSM 45499</strain>
    </source>
</reference>
<sequence length="459" mass="47677">MDVVPLTPVVVDCVTFDRAPLGRRGYNEDQVDDFLDRVQATLEGRDSLTAQTVRDVTFDPAPFIRRGYHEEQVDEFLDLVVEELSRREGTLRIPAHLRPTPPPTAAEQTTPMRLAQPPSVSSARSRRHEAASGPPRSTLPAATDSSGAVGNGVRGTSAQGVSAIKPVDAAPPVESVVSRPAPVDRTARSESDPVAAGDKPTTSEAPVSRPDEPPAVGDDGPQALERHSPPAVEAGTDRQPTGLATVLAPIDQPGAVDARGPASTESVPAAPAESGALPTSIDRPDADPQSTPPADQPPSVAPAAAEPTSEVGGKSVASHTPEDLPAGTPPQPPSAEPAATPAASASADRPEADGHETPPRSSAAVAPSGALETDAWRDSDHLVLPVPPAPPGERGYRPGDVERLMRLLAAALDDPGSPDPDKLAALKLGRTFFVGQGYHVEAVDAVRQAWLDELGRRAL</sequence>
<feature type="compositionally biased region" description="Basic and acidic residues" evidence="9">
    <location>
        <begin position="348"/>
        <end position="358"/>
    </location>
</feature>
<proteinExistence type="inferred from homology"/>
<evidence type="ECO:0000256" key="6">
    <source>
        <dbReference type="ARBA" id="ARBA00023054"/>
    </source>
</evidence>
<name>A0A4R7V935_9PSEU</name>
<evidence type="ECO:0000256" key="9">
    <source>
        <dbReference type="SAM" id="MobiDB-lite"/>
    </source>
</evidence>
<feature type="compositionally biased region" description="Pro residues" evidence="9">
    <location>
        <begin position="290"/>
        <end position="300"/>
    </location>
</feature>
<accession>A0A4R7V935</accession>
<dbReference type="AlphaFoldDB" id="A0A4R7V935"/>
<dbReference type="InterPro" id="IPR019933">
    <property type="entry name" value="DivIVA_domain"/>
</dbReference>
<gene>
    <name evidence="10" type="ORF">CLV71_11299</name>
</gene>
<comment type="subcellular location">
    <subcellularLocation>
        <location evidence="1">Cytoplasm</location>
    </subcellularLocation>
</comment>
<keyword evidence="5" id="KW-0132">Cell division</keyword>
<evidence type="ECO:0000256" key="5">
    <source>
        <dbReference type="ARBA" id="ARBA00022618"/>
    </source>
</evidence>
<dbReference type="PANTHER" id="PTHR35794">
    <property type="entry name" value="CELL DIVISION PROTEIN DIVIVA"/>
    <property type="match status" value="1"/>
</dbReference>
<dbReference type="PANTHER" id="PTHR35794:SF2">
    <property type="entry name" value="CELL DIVISION PROTEIN DIVIVA"/>
    <property type="match status" value="1"/>
</dbReference>
<feature type="compositionally biased region" description="Polar residues" evidence="9">
    <location>
        <begin position="143"/>
        <end position="160"/>
    </location>
</feature>
<dbReference type="Proteomes" id="UP000294927">
    <property type="component" value="Unassembled WGS sequence"/>
</dbReference>
<keyword evidence="7" id="KW-0131">Cell cycle</keyword>
<organism evidence="10 11">
    <name type="scientific">Actinophytocola oryzae</name>
    <dbReference type="NCBI Taxonomy" id="502181"/>
    <lineage>
        <taxon>Bacteria</taxon>
        <taxon>Bacillati</taxon>
        <taxon>Actinomycetota</taxon>
        <taxon>Actinomycetes</taxon>
        <taxon>Pseudonocardiales</taxon>
        <taxon>Pseudonocardiaceae</taxon>
    </lineage>
</organism>
<keyword evidence="6" id="KW-0175">Coiled coil</keyword>